<gene>
    <name evidence="2" type="ORF">CEO22_486</name>
</gene>
<dbReference type="Pfam" id="PF02021">
    <property type="entry name" value="UPF0102"/>
    <property type="match status" value="1"/>
</dbReference>
<dbReference type="Proteomes" id="UP000316253">
    <property type="component" value="Unassembled WGS sequence"/>
</dbReference>
<dbReference type="InterPro" id="IPR011856">
    <property type="entry name" value="tRNA_endonuc-like_dom_sf"/>
</dbReference>
<organism evidence="2 3">
    <name type="scientific">Candidatus Berkelbacteria bacterium Gr01-1014_85</name>
    <dbReference type="NCBI Taxonomy" id="2017150"/>
    <lineage>
        <taxon>Bacteria</taxon>
        <taxon>Candidatus Berkelbacteria</taxon>
    </lineage>
</organism>
<evidence type="ECO:0000313" key="2">
    <source>
        <dbReference type="EMBL" id="TSC65417.1"/>
    </source>
</evidence>
<dbReference type="SUPFAM" id="SSF52980">
    <property type="entry name" value="Restriction endonuclease-like"/>
    <property type="match status" value="1"/>
</dbReference>
<reference evidence="2 3" key="1">
    <citation type="submission" date="2017-08" db="EMBL/GenBank/DDBJ databases">
        <title>Mechanisms for carbon and nitrogen cycling indicate functional differentiation within the Candidate Phyla Radiation.</title>
        <authorList>
            <person name="Danczak R.E."/>
            <person name="Johnston M.D."/>
            <person name="Kenah C."/>
            <person name="Slattery M."/>
            <person name="Wrighton K.C."/>
            <person name="Wilkins M.J."/>
        </authorList>
    </citation>
    <scope>NUCLEOTIDE SEQUENCE [LARGE SCALE GENOMIC DNA]</scope>
    <source>
        <strain evidence="2">Gr01-1014_85</strain>
    </source>
</reference>
<name>A0A554JAN3_9BACT</name>
<dbReference type="PANTHER" id="PTHR34039">
    <property type="entry name" value="UPF0102 PROTEIN YRAN"/>
    <property type="match status" value="1"/>
</dbReference>
<comment type="similarity">
    <text evidence="1">Belongs to the UPF0102 family.</text>
</comment>
<sequence length="130" mass="14932">MTNQELGQQGEALAAQFLLSRGYQLLAQNWRQPPAEADLVLFDRSTNQLIIVEVKSSRRGLDLLDPADGDEALLRRLTVQKWRQLNHSGRQALVKWQQVRYRLDLVTVELSLDQSPVIKHYPDCSTFFQA</sequence>
<dbReference type="InterPro" id="IPR011335">
    <property type="entry name" value="Restrct_endonuc-II-like"/>
</dbReference>
<dbReference type="InterPro" id="IPR003509">
    <property type="entry name" value="UPF0102_YraN-like"/>
</dbReference>
<dbReference type="AlphaFoldDB" id="A0A554JAN3"/>
<protein>
    <submittedName>
        <fullName evidence="2">Uncharacterized protein</fullName>
    </submittedName>
</protein>
<dbReference type="PANTHER" id="PTHR34039:SF1">
    <property type="entry name" value="UPF0102 PROTEIN YRAN"/>
    <property type="match status" value="1"/>
</dbReference>
<comment type="caution">
    <text evidence="2">The sequence shown here is derived from an EMBL/GenBank/DDBJ whole genome shotgun (WGS) entry which is preliminary data.</text>
</comment>
<proteinExistence type="inferred from homology"/>
<accession>A0A554JAN3</accession>
<dbReference type="Gene3D" id="3.40.1350.10">
    <property type="match status" value="1"/>
</dbReference>
<dbReference type="EMBL" id="VMFD01000044">
    <property type="protein sequence ID" value="TSC65417.1"/>
    <property type="molecule type" value="Genomic_DNA"/>
</dbReference>
<dbReference type="GO" id="GO:0003676">
    <property type="term" value="F:nucleic acid binding"/>
    <property type="evidence" value="ECO:0007669"/>
    <property type="project" value="InterPro"/>
</dbReference>
<evidence type="ECO:0000256" key="1">
    <source>
        <dbReference type="ARBA" id="ARBA00006738"/>
    </source>
</evidence>
<evidence type="ECO:0000313" key="3">
    <source>
        <dbReference type="Proteomes" id="UP000316253"/>
    </source>
</evidence>